<sequence>MDLAGALRPAGVETVFLGFGPPPSPAQRAEAEVLGKLDWADAPLDWLVQDESALARVPGLIDDAARRHGVDLLQVNMPTQAAGLETDRPLLVVSHSCVTTWFRAVRNSGLPPGWEWQGELNARGLARADLIVAPSQSHGEALRACYGPLPRLRVVLNAVTTPEPTRLPEKPIVIASGRWWDEGKGGRVLDAAADLTNWPVRLLGPTHGPNGAAFAAENARLDGELPHAEAIALMREAGIFVSPSLYEPFGLAVAEAGRMGLPLVLSDIPTFRELWDNVAWFVPPGDPEELAVALDRLASDPHQRRRLGEAARLRSRRFTAEAQAQAMLSLYEGLVPVPAR</sequence>
<evidence type="ECO:0000259" key="3">
    <source>
        <dbReference type="Pfam" id="PF13439"/>
    </source>
</evidence>
<proteinExistence type="predicted"/>
<evidence type="ECO:0000256" key="1">
    <source>
        <dbReference type="ARBA" id="ARBA00022679"/>
    </source>
</evidence>
<organism evidence="4 5">
    <name type="scientific">Rubellimicrobium mesophilum DSM 19309</name>
    <dbReference type="NCBI Taxonomy" id="442562"/>
    <lineage>
        <taxon>Bacteria</taxon>
        <taxon>Pseudomonadati</taxon>
        <taxon>Pseudomonadota</taxon>
        <taxon>Alphaproteobacteria</taxon>
        <taxon>Rhodobacterales</taxon>
        <taxon>Roseobacteraceae</taxon>
        <taxon>Rubellimicrobium</taxon>
    </lineage>
</organism>
<feature type="domain" description="Glycosyl transferase family 1" evidence="2">
    <location>
        <begin position="217"/>
        <end position="313"/>
    </location>
</feature>
<evidence type="ECO:0000313" key="5">
    <source>
        <dbReference type="Proteomes" id="UP000019666"/>
    </source>
</evidence>
<protein>
    <submittedName>
        <fullName evidence="4">Putative glycosyltransferase protein</fullName>
    </submittedName>
</protein>
<dbReference type="CDD" id="cd03801">
    <property type="entry name" value="GT4_PimA-like"/>
    <property type="match status" value="1"/>
</dbReference>
<dbReference type="EMBL" id="AOSK01000005">
    <property type="protein sequence ID" value="EYD78257.1"/>
    <property type="molecule type" value="Genomic_DNA"/>
</dbReference>
<evidence type="ECO:0000313" key="4">
    <source>
        <dbReference type="EMBL" id="EYD78257.1"/>
    </source>
</evidence>
<dbReference type="InterPro" id="IPR001296">
    <property type="entry name" value="Glyco_trans_1"/>
</dbReference>
<dbReference type="SUPFAM" id="SSF53756">
    <property type="entry name" value="UDP-Glycosyltransferase/glycogen phosphorylase"/>
    <property type="match status" value="1"/>
</dbReference>
<dbReference type="InterPro" id="IPR028098">
    <property type="entry name" value="Glyco_trans_4-like_N"/>
</dbReference>
<dbReference type="Pfam" id="PF00534">
    <property type="entry name" value="Glycos_transf_1"/>
    <property type="match status" value="1"/>
</dbReference>
<dbReference type="PANTHER" id="PTHR46401:SF2">
    <property type="entry name" value="GLYCOSYLTRANSFERASE WBBK-RELATED"/>
    <property type="match status" value="1"/>
</dbReference>
<dbReference type="Pfam" id="PF13439">
    <property type="entry name" value="Glyco_transf_4"/>
    <property type="match status" value="1"/>
</dbReference>
<dbReference type="Proteomes" id="UP000019666">
    <property type="component" value="Unassembled WGS sequence"/>
</dbReference>
<dbReference type="PANTHER" id="PTHR46401">
    <property type="entry name" value="GLYCOSYLTRANSFERASE WBBK-RELATED"/>
    <property type="match status" value="1"/>
</dbReference>
<dbReference type="Gene3D" id="3.40.50.2000">
    <property type="entry name" value="Glycogen Phosphorylase B"/>
    <property type="match status" value="2"/>
</dbReference>
<gene>
    <name evidence="4" type="ORF">Rumeso_00086</name>
</gene>
<dbReference type="STRING" id="442562.Rumeso_00086"/>
<name>A0A017HUR9_9RHOB</name>
<accession>A0A017HUR9</accession>
<keyword evidence="1 4" id="KW-0808">Transferase</keyword>
<dbReference type="HOGENOM" id="CLU_775479_0_0_5"/>
<feature type="domain" description="Glycosyltransferase subfamily 4-like N-terminal" evidence="3">
    <location>
        <begin position="2"/>
        <end position="160"/>
    </location>
</feature>
<dbReference type="PATRIC" id="fig|442562.3.peg.87"/>
<comment type="caution">
    <text evidence="4">The sequence shown here is derived from an EMBL/GenBank/DDBJ whole genome shotgun (WGS) entry which is preliminary data.</text>
</comment>
<keyword evidence="5" id="KW-1185">Reference proteome</keyword>
<dbReference type="AlphaFoldDB" id="A0A017HUR9"/>
<dbReference type="GO" id="GO:0016757">
    <property type="term" value="F:glycosyltransferase activity"/>
    <property type="evidence" value="ECO:0007669"/>
    <property type="project" value="InterPro"/>
</dbReference>
<evidence type="ECO:0000259" key="2">
    <source>
        <dbReference type="Pfam" id="PF00534"/>
    </source>
</evidence>
<reference evidence="4 5" key="1">
    <citation type="submission" date="2013-02" db="EMBL/GenBank/DDBJ databases">
        <authorList>
            <person name="Fiebig A."/>
            <person name="Goeker M."/>
            <person name="Klenk H.-P.P."/>
        </authorList>
    </citation>
    <scope>NUCLEOTIDE SEQUENCE [LARGE SCALE GENOMIC DNA]</scope>
    <source>
        <strain evidence="4 5">DSM 19309</strain>
    </source>
</reference>